<comment type="caution">
    <text evidence="7">The sequence shown here is derived from an EMBL/GenBank/DDBJ whole genome shotgun (WGS) entry which is preliminary data.</text>
</comment>
<dbReference type="Gene3D" id="1.10.760.10">
    <property type="entry name" value="Cytochrome c-like domain"/>
    <property type="match status" value="2"/>
</dbReference>
<accession>A0ABV2NTK4</accession>
<feature type="domain" description="Cytochrome c" evidence="6">
    <location>
        <begin position="349"/>
        <end position="439"/>
    </location>
</feature>
<gene>
    <name evidence="7" type="ORF">ABIC20_007003</name>
</gene>
<keyword evidence="5" id="KW-0732">Signal</keyword>
<sequence length="602" mass="65537">MTGSRAARAAALTAMILVPVQAGLRAADREPGDRPDGGPHFLDQSWTSQERAWFYGASQGSQIMPYAWFMSLERPDDDRLFVADGLARFGYLPNPYDGTRGSNRSGLPIGFVKDVDDRGEWIGMTCAACHVNRIDLRGRSILIDGGPADADMFAFIEELGRALAQTRDDGARFERFARRVIPAELSAPGAGPSEADRRRLRVSLTRLAEDFSRYVASSRTAVPWGPARLDAFGMIFNRATGIDLRDPHNIAPPDAPVSYPFLWDTSWHDRVQWNGSAANGLAVERLGRNVGEVLGVFARADIREPILPPLWFETSADRVNLLRIENQLGALTAPAWPDRIAPRTEAQTRDAAAGKAHYDRYCVSCHAIAPTGANRTLTVTLTPLAEIGTDPKMATNAVSRRARTGILEGVRMPFLATTPPLAAETSSLDLVAALVAGAILAPLDRGPEPSGVGADQAVILERLHKRGAAVLEARNAMLDDVSTAGGKGLVAAFVGARRDRDLLVYKARPLNGIWATGPYLHNGSVPNLYELLLPSSRRSRTFRVGSRELDEDRIGFRSDSGPFLFDTALPGNANTGHEGPAYGTEQLDETQRRQLLEYLRTL</sequence>
<dbReference type="NCBIfam" id="NF040606">
    <property type="entry name" value="CytoC_perox"/>
    <property type="match status" value="1"/>
</dbReference>
<dbReference type="EMBL" id="JBEPNW010000003">
    <property type="protein sequence ID" value="MET3869625.1"/>
    <property type="molecule type" value="Genomic_DNA"/>
</dbReference>
<reference evidence="7 8" key="1">
    <citation type="submission" date="2024-06" db="EMBL/GenBank/DDBJ databases">
        <title>Genomics of switchgrass bacterial isolates.</title>
        <authorList>
            <person name="Shade A."/>
        </authorList>
    </citation>
    <scope>NUCLEOTIDE SEQUENCE [LARGE SCALE GENOMIC DNA]</scope>
    <source>
        <strain evidence="7 8">PvP084</strain>
    </source>
</reference>
<name>A0ABV2NTK4_9HYPH</name>
<keyword evidence="1 4" id="KW-0349">Heme</keyword>
<protein>
    <submittedName>
        <fullName evidence="7">Mono/diheme cytochrome c family protein</fullName>
    </submittedName>
</protein>
<dbReference type="SUPFAM" id="SSF46626">
    <property type="entry name" value="Cytochrome c"/>
    <property type="match status" value="1"/>
</dbReference>
<evidence type="ECO:0000313" key="8">
    <source>
        <dbReference type="Proteomes" id="UP001549119"/>
    </source>
</evidence>
<dbReference type="Pfam" id="PF21419">
    <property type="entry name" value="RoxA-like_Cyt-c"/>
    <property type="match status" value="1"/>
</dbReference>
<dbReference type="InterPro" id="IPR036909">
    <property type="entry name" value="Cyt_c-like_dom_sf"/>
</dbReference>
<proteinExistence type="predicted"/>
<feature type="signal peptide" evidence="5">
    <location>
        <begin position="1"/>
        <end position="22"/>
    </location>
</feature>
<dbReference type="InterPro" id="IPR051395">
    <property type="entry name" value="Cytochrome_c_Peroxidase/MauG"/>
</dbReference>
<dbReference type="PANTHER" id="PTHR30600:SF9">
    <property type="entry name" value="BLR7738 PROTEIN"/>
    <property type="match status" value="1"/>
</dbReference>
<feature type="chain" id="PRO_5047143763" evidence="5">
    <location>
        <begin position="23"/>
        <end position="602"/>
    </location>
</feature>
<keyword evidence="8" id="KW-1185">Reference proteome</keyword>
<dbReference type="InterPro" id="IPR009056">
    <property type="entry name" value="Cyt_c-like_dom"/>
</dbReference>
<dbReference type="RefSeq" id="WP_209651326.1">
    <property type="nucleotide sequence ID" value="NZ_JBEPNV010000002.1"/>
</dbReference>
<keyword evidence="3 4" id="KW-0408">Iron</keyword>
<dbReference type="PROSITE" id="PS51007">
    <property type="entry name" value="CYTC"/>
    <property type="match status" value="1"/>
</dbReference>
<dbReference type="InterPro" id="IPR047758">
    <property type="entry name" value="CytoC_perox"/>
</dbReference>
<evidence type="ECO:0000256" key="3">
    <source>
        <dbReference type="ARBA" id="ARBA00023004"/>
    </source>
</evidence>
<evidence type="ECO:0000313" key="7">
    <source>
        <dbReference type="EMBL" id="MET3869625.1"/>
    </source>
</evidence>
<dbReference type="PANTHER" id="PTHR30600">
    <property type="entry name" value="CYTOCHROME C PEROXIDASE-RELATED"/>
    <property type="match status" value="1"/>
</dbReference>
<organism evidence="7 8">
    <name type="scientific">Methylobacterium radiotolerans</name>
    <dbReference type="NCBI Taxonomy" id="31998"/>
    <lineage>
        <taxon>Bacteria</taxon>
        <taxon>Pseudomonadati</taxon>
        <taxon>Pseudomonadota</taxon>
        <taxon>Alphaproteobacteria</taxon>
        <taxon>Hyphomicrobiales</taxon>
        <taxon>Methylobacteriaceae</taxon>
        <taxon>Methylobacterium</taxon>
    </lineage>
</organism>
<evidence type="ECO:0000256" key="4">
    <source>
        <dbReference type="PROSITE-ProRule" id="PRU00433"/>
    </source>
</evidence>
<evidence type="ECO:0000259" key="6">
    <source>
        <dbReference type="PROSITE" id="PS51007"/>
    </source>
</evidence>
<keyword evidence="2 4" id="KW-0479">Metal-binding</keyword>
<evidence type="ECO:0000256" key="2">
    <source>
        <dbReference type="ARBA" id="ARBA00022723"/>
    </source>
</evidence>
<evidence type="ECO:0000256" key="1">
    <source>
        <dbReference type="ARBA" id="ARBA00022617"/>
    </source>
</evidence>
<evidence type="ECO:0000256" key="5">
    <source>
        <dbReference type="SAM" id="SignalP"/>
    </source>
</evidence>
<dbReference type="Proteomes" id="UP001549119">
    <property type="component" value="Unassembled WGS sequence"/>
</dbReference>